<gene>
    <name evidence="2" type="ORF">SAMN05444391_1110</name>
</gene>
<dbReference type="STRING" id="381751.SAMN05444391_1110"/>
<organism evidence="2 3">
    <name type="scientific">Thermocrinis minervae</name>
    <dbReference type="NCBI Taxonomy" id="381751"/>
    <lineage>
        <taxon>Bacteria</taxon>
        <taxon>Pseudomonadati</taxon>
        <taxon>Aquificota</taxon>
        <taxon>Aquificia</taxon>
        <taxon>Aquificales</taxon>
        <taxon>Aquificaceae</taxon>
        <taxon>Thermocrinis</taxon>
    </lineage>
</organism>
<evidence type="ECO:0000313" key="2">
    <source>
        <dbReference type="EMBL" id="SHK46563.1"/>
    </source>
</evidence>
<dbReference type="Pfam" id="PF14332">
    <property type="entry name" value="DUF4388"/>
    <property type="match status" value="1"/>
</dbReference>
<keyword evidence="3" id="KW-1185">Reference proteome</keyword>
<dbReference type="InterPro" id="IPR025497">
    <property type="entry name" value="PatA-like_N"/>
</dbReference>
<dbReference type="PANTHER" id="PTHR36304:SF4">
    <property type="entry name" value="DUF4388 DOMAIN-CONTAINING PROTEIN"/>
    <property type="match status" value="1"/>
</dbReference>
<accession>A0A1M6SPD1</accession>
<dbReference type="RefSeq" id="WP_079654217.1">
    <property type="nucleotide sequence ID" value="NZ_LT670846.1"/>
</dbReference>
<protein>
    <recommendedName>
        <fullName evidence="1">PatA-like N-terminal domain-containing protein</fullName>
    </recommendedName>
</protein>
<dbReference type="Proteomes" id="UP000189810">
    <property type="component" value="Chromosome I"/>
</dbReference>
<dbReference type="AlphaFoldDB" id="A0A1M6SPD1"/>
<proteinExistence type="predicted"/>
<feature type="domain" description="PatA-like N-terminal" evidence="1">
    <location>
        <begin position="5"/>
        <end position="127"/>
    </location>
</feature>
<evidence type="ECO:0000313" key="3">
    <source>
        <dbReference type="Proteomes" id="UP000189810"/>
    </source>
</evidence>
<evidence type="ECO:0000259" key="1">
    <source>
        <dbReference type="Pfam" id="PF14332"/>
    </source>
</evidence>
<dbReference type="PANTHER" id="PTHR36304">
    <property type="entry name" value="DOMAIN GTPASE-ACTIVATING PROTEIN, PUTATIVE-RELATED-RELATED"/>
    <property type="match status" value="1"/>
</dbReference>
<sequence length="232" mass="26655">MALIGDLSTFSFVDIFQVILKDRKSGIFIIEWKDMTVACYVKDGEFVFARPIDKVFRVYAEKDFDVLLSKLRIPKESLHKTIERFLISRFDHKEGIFSFTPGFIKYNSDVPVVYNIEKLILLASEKLSPEEVERKISDELLTFEALPNAQEIVEKANTENIDKVKKVLSLVNGERTVGEIRKESGLDTLTVDRILYALLAMGAIKRKRREKKQKPSIAMDLLVKIIERVKGL</sequence>
<dbReference type="EMBL" id="LT670846">
    <property type="protein sequence ID" value="SHK46563.1"/>
    <property type="molecule type" value="Genomic_DNA"/>
</dbReference>
<name>A0A1M6SPD1_9AQUI</name>
<reference evidence="2 3" key="1">
    <citation type="submission" date="2016-11" db="EMBL/GenBank/DDBJ databases">
        <authorList>
            <person name="Jaros S."/>
            <person name="Januszkiewicz K."/>
            <person name="Wedrychowicz H."/>
        </authorList>
    </citation>
    <scope>NUCLEOTIDE SEQUENCE [LARGE SCALE GENOMIC DNA]</scope>
    <source>
        <strain evidence="2 3">DSM 19557</strain>
    </source>
</reference>
<dbReference type="OrthoDB" id="11765at2"/>